<evidence type="ECO:0000313" key="8">
    <source>
        <dbReference type="Proteomes" id="UP000054302"/>
    </source>
</evidence>
<dbReference type="HAMAP" id="MF_01876">
    <property type="entry name" value="PsiMP_glycosidase"/>
    <property type="match status" value="1"/>
</dbReference>
<dbReference type="PANTHER" id="PTHR42909">
    <property type="entry name" value="ZGC:136858"/>
    <property type="match status" value="1"/>
</dbReference>
<evidence type="ECO:0000256" key="4">
    <source>
        <dbReference type="ARBA" id="ARBA00023239"/>
    </source>
</evidence>
<sequence>MPGLLAASKMSVSSRPAVICSRSLLRARQQIPLGSCLSRRGLAGDTRSARDRLFRVSEEVQDALATGKPVVALETTIYTHGYPYPENVALASHLESLVRVYGGVPATIGVLNGVAHVGMQPEELIQLIKTAGEETTWKLSRRDLGFIGGLGLRGKKLNGGTTIAATMILAHLAGIKIFATGGLGGVHRGGESSMDISADLTELGRTPVAVISSGCKSFLDIPRTLEYLETQGVGVGTFADGRHGQVDFPAFWSRDSGVKSPQTIVDEADAAAVVYAQSMLPVHSGLLFANPVPVDSAMEKATIEGYIATAVAEADRNGIRGNANTPYILKRIRELSDGATVTANSALVEANVIRGTKVAVELAKLERQDAAASQRVVPLVSKAVETSPAPATLEEQVVPEHAPKKIPFDVPFDVFVAGALASDTLCDYQPLSTTVTEVAPVMHTSNPAQITQSPGGVGRNVAFAAHLAGAQVALASVVADDIAGQSLLKHVKDTGISTDYIRQIPTSNGARTAQYVAVNDMKKDLVVAMADMAILGHPDLESTSYWSESIAKAQANWVVVDANWSPAILSSIITAAQSQNARIAFEPVSTAKAARLFHPETSAMTPSKVVPNHVINLASPNKMELSAIYHAARDALMFESDQWWKVVDSFGLSGSGSRDRLVAVAGRDLVDQGIPQQCIQLLPFIPNLVTKLGRKGCLLTSLLRRGDDKLTDPEHARFFIARTYSDNSEIGGVYMRLIPPSRLVEESEVVSVNGIGDTMLGVIVAGLAKGYALENILPTAQDAAILTLKSREAVSPEVRGILNKK</sequence>
<dbReference type="OrthoDB" id="198885at2759"/>
<evidence type="ECO:0000256" key="2">
    <source>
        <dbReference type="ARBA" id="ARBA00022801"/>
    </source>
</evidence>
<dbReference type="Pfam" id="PF00294">
    <property type="entry name" value="PfkB"/>
    <property type="match status" value="1"/>
</dbReference>
<dbReference type="InterPro" id="IPR029056">
    <property type="entry name" value="Ribokinase-like"/>
</dbReference>
<evidence type="ECO:0000256" key="3">
    <source>
        <dbReference type="ARBA" id="ARBA00023211"/>
    </source>
</evidence>
<dbReference type="AlphaFoldDB" id="A0A0D1XQA4"/>
<protein>
    <recommendedName>
        <fullName evidence="6">Carbohydrate kinase PfkB domain-containing protein</fullName>
    </recommendedName>
</protein>
<feature type="domain" description="Carbohydrate kinase PfkB" evidence="6">
    <location>
        <begin position="445"/>
        <end position="589"/>
    </location>
</feature>
<dbReference type="InterPro" id="IPR011611">
    <property type="entry name" value="PfkB_dom"/>
</dbReference>
<dbReference type="GO" id="GO:0046872">
    <property type="term" value="F:metal ion binding"/>
    <property type="evidence" value="ECO:0007669"/>
    <property type="project" value="UniProtKB-KW"/>
</dbReference>
<evidence type="ECO:0000313" key="7">
    <source>
        <dbReference type="EMBL" id="KIV90291.1"/>
    </source>
</evidence>
<dbReference type="Proteomes" id="UP000054302">
    <property type="component" value="Unassembled WGS sequence"/>
</dbReference>
<dbReference type="Pfam" id="PF04227">
    <property type="entry name" value="Indigoidine_A"/>
    <property type="match status" value="1"/>
</dbReference>
<dbReference type="PANTHER" id="PTHR42909:SF1">
    <property type="entry name" value="CARBOHYDRATE KINASE PFKB DOMAIN-CONTAINING PROTEIN"/>
    <property type="match status" value="1"/>
</dbReference>
<dbReference type="SUPFAM" id="SSF110581">
    <property type="entry name" value="Indigoidine synthase A-like"/>
    <property type="match status" value="1"/>
</dbReference>
<dbReference type="EMBL" id="KN847524">
    <property type="protein sequence ID" value="KIV90291.1"/>
    <property type="molecule type" value="Genomic_DNA"/>
</dbReference>
<dbReference type="CDD" id="cd01941">
    <property type="entry name" value="YeiC_kinase_like"/>
    <property type="match status" value="1"/>
</dbReference>
<keyword evidence="1" id="KW-0479">Metal-binding</keyword>
<dbReference type="GO" id="GO:0016798">
    <property type="term" value="F:hydrolase activity, acting on glycosyl bonds"/>
    <property type="evidence" value="ECO:0007669"/>
    <property type="project" value="UniProtKB-KW"/>
</dbReference>
<dbReference type="InterPro" id="IPR007342">
    <property type="entry name" value="PsuG"/>
</dbReference>
<proteinExistence type="inferred from homology"/>
<evidence type="ECO:0000259" key="6">
    <source>
        <dbReference type="Pfam" id="PF00294"/>
    </source>
</evidence>
<dbReference type="VEuPathDB" id="FungiDB:PV10_07610"/>
<dbReference type="SUPFAM" id="SSF53613">
    <property type="entry name" value="Ribokinase-like"/>
    <property type="match status" value="1"/>
</dbReference>
<keyword evidence="8" id="KW-1185">Reference proteome</keyword>
<keyword evidence="5" id="KW-0326">Glycosidase</keyword>
<dbReference type="GeneID" id="27325455"/>
<dbReference type="OMA" id="FNCIIAT"/>
<dbReference type="GO" id="GO:0005737">
    <property type="term" value="C:cytoplasm"/>
    <property type="evidence" value="ECO:0007669"/>
    <property type="project" value="TreeGrafter"/>
</dbReference>
<gene>
    <name evidence="7" type="ORF">PV10_07610</name>
</gene>
<dbReference type="Gene3D" id="3.40.1790.10">
    <property type="entry name" value="Indigoidine synthase domain"/>
    <property type="match status" value="1"/>
</dbReference>
<reference evidence="7 8" key="1">
    <citation type="submission" date="2015-01" db="EMBL/GenBank/DDBJ databases">
        <title>The Genome Sequence of Exophiala mesophila CBS40295.</title>
        <authorList>
            <consortium name="The Broad Institute Genomics Platform"/>
            <person name="Cuomo C."/>
            <person name="de Hoog S."/>
            <person name="Gorbushina A."/>
            <person name="Stielow B."/>
            <person name="Teixiera M."/>
            <person name="Abouelleil A."/>
            <person name="Chapman S.B."/>
            <person name="Priest M."/>
            <person name="Young S.K."/>
            <person name="Wortman J."/>
            <person name="Nusbaum C."/>
            <person name="Birren B."/>
        </authorList>
    </citation>
    <scope>NUCLEOTIDE SEQUENCE [LARGE SCALE GENOMIC DNA]</scope>
    <source>
        <strain evidence="7 8">CBS 40295</strain>
    </source>
</reference>
<keyword evidence="4" id="KW-0456">Lyase</keyword>
<dbReference type="HOGENOM" id="CLU_012201_3_0_1"/>
<accession>A0A0D1XQA4</accession>
<dbReference type="Gene3D" id="3.40.1190.20">
    <property type="match status" value="1"/>
</dbReference>
<keyword evidence="3" id="KW-0464">Manganese</keyword>
<evidence type="ECO:0000256" key="1">
    <source>
        <dbReference type="ARBA" id="ARBA00022723"/>
    </source>
</evidence>
<dbReference type="InterPro" id="IPR022830">
    <property type="entry name" value="Indigdn_synthA-like"/>
</dbReference>
<dbReference type="STRING" id="212818.A0A0D1XQA4"/>
<dbReference type="GO" id="GO:0004730">
    <property type="term" value="F:pseudouridylate synthase activity"/>
    <property type="evidence" value="ECO:0007669"/>
    <property type="project" value="InterPro"/>
</dbReference>
<keyword evidence="2" id="KW-0378">Hydrolase</keyword>
<organism evidence="7 8">
    <name type="scientific">Exophiala mesophila</name>
    <name type="common">Black yeast-like fungus</name>
    <dbReference type="NCBI Taxonomy" id="212818"/>
    <lineage>
        <taxon>Eukaryota</taxon>
        <taxon>Fungi</taxon>
        <taxon>Dikarya</taxon>
        <taxon>Ascomycota</taxon>
        <taxon>Pezizomycotina</taxon>
        <taxon>Eurotiomycetes</taxon>
        <taxon>Chaetothyriomycetidae</taxon>
        <taxon>Chaetothyriales</taxon>
        <taxon>Herpotrichiellaceae</taxon>
        <taxon>Exophiala</taxon>
    </lineage>
</organism>
<evidence type="ECO:0000256" key="5">
    <source>
        <dbReference type="ARBA" id="ARBA00023295"/>
    </source>
</evidence>
<name>A0A0D1XQA4_EXOME</name>
<dbReference type="RefSeq" id="XP_016221865.1">
    <property type="nucleotide sequence ID" value="XM_016372533.1"/>
</dbReference>